<dbReference type="InterPro" id="IPR036706">
    <property type="entry name" value="VOMI_sf"/>
</dbReference>
<dbReference type="EMBL" id="QNUK01000257">
    <property type="protein sequence ID" value="KAF5896882.1"/>
    <property type="molecule type" value="Genomic_DNA"/>
</dbReference>
<dbReference type="Proteomes" id="UP000727407">
    <property type="component" value="Unassembled WGS sequence"/>
</dbReference>
<protein>
    <submittedName>
        <fullName evidence="1">Vitelline membrane outer layer protein 1-like</fullName>
    </submittedName>
</protein>
<accession>A0A8J4WYT0</accession>
<keyword evidence="2" id="KW-1185">Reference proteome</keyword>
<dbReference type="PANTHER" id="PTHR18841:SF0">
    <property type="entry name" value="VITELLINE MEMBRANE OUTER LAYER 1 HOMOLOG A-RELATED"/>
    <property type="match status" value="1"/>
</dbReference>
<dbReference type="OrthoDB" id="6344411at2759"/>
<dbReference type="InterPro" id="IPR005515">
    <property type="entry name" value="VOMI"/>
</dbReference>
<sequence length="76" mass="8268">VEGMVGNGDNTALNGIALRCTVLQGGNELYSTVKSEEGSWGTWSQNIWCKNGVLSAFQLRVENYQENDDDTAANNI</sequence>
<feature type="non-terminal residue" evidence="1">
    <location>
        <position position="76"/>
    </location>
</feature>
<dbReference type="Gene3D" id="2.100.10.20">
    <property type="entry name" value="Vitelline membrane outer layer protein I (VOMI)"/>
    <property type="match status" value="1"/>
</dbReference>
<reference evidence="1" key="1">
    <citation type="submission" date="2020-07" db="EMBL/GenBank/DDBJ databases">
        <title>Clarias magur genome sequencing, assembly and annotation.</title>
        <authorList>
            <person name="Kushwaha B."/>
            <person name="Kumar R."/>
            <person name="Das P."/>
            <person name="Joshi C.G."/>
            <person name="Kumar D."/>
            <person name="Nagpure N.S."/>
            <person name="Pandey M."/>
            <person name="Agarwal S."/>
            <person name="Srivastava S."/>
            <person name="Singh M."/>
            <person name="Sahoo L."/>
            <person name="Jayasankar P."/>
            <person name="Meher P.K."/>
            <person name="Koringa P.G."/>
            <person name="Iquebal M.A."/>
            <person name="Das S.P."/>
            <person name="Bit A."/>
            <person name="Patnaik S."/>
            <person name="Patel N."/>
            <person name="Shah T.M."/>
            <person name="Hinsu A."/>
            <person name="Jena J.K."/>
        </authorList>
    </citation>
    <scope>NUCLEOTIDE SEQUENCE</scope>
    <source>
        <strain evidence="1">CIFAMagur01</strain>
        <tissue evidence="1">Testis</tissue>
    </source>
</reference>
<dbReference type="PANTHER" id="PTHR18841">
    <property type="entry name" value="VITELLINE MEMBRANE OUTER LAYER PROTEIN I-RELATED"/>
    <property type="match status" value="1"/>
</dbReference>
<feature type="non-terminal residue" evidence="1">
    <location>
        <position position="1"/>
    </location>
</feature>
<name>A0A8J4WYT0_CLAMG</name>
<dbReference type="SUPFAM" id="SSF51092">
    <property type="entry name" value="Vitelline membrane outer protein-I (VMO-I)"/>
    <property type="match status" value="1"/>
</dbReference>
<dbReference type="AlphaFoldDB" id="A0A8J4WYT0"/>
<gene>
    <name evidence="1" type="ORF">DAT39_013405</name>
</gene>
<comment type="caution">
    <text evidence="1">The sequence shown here is derived from an EMBL/GenBank/DDBJ whole genome shotgun (WGS) entry which is preliminary data.</text>
</comment>
<organism evidence="1 2">
    <name type="scientific">Clarias magur</name>
    <name type="common">Asian catfish</name>
    <name type="synonym">Macropteronotus magur</name>
    <dbReference type="NCBI Taxonomy" id="1594786"/>
    <lineage>
        <taxon>Eukaryota</taxon>
        <taxon>Metazoa</taxon>
        <taxon>Chordata</taxon>
        <taxon>Craniata</taxon>
        <taxon>Vertebrata</taxon>
        <taxon>Euteleostomi</taxon>
        <taxon>Actinopterygii</taxon>
        <taxon>Neopterygii</taxon>
        <taxon>Teleostei</taxon>
        <taxon>Ostariophysi</taxon>
        <taxon>Siluriformes</taxon>
        <taxon>Clariidae</taxon>
        <taxon>Clarias</taxon>
    </lineage>
</organism>
<dbReference type="GO" id="GO:0005615">
    <property type="term" value="C:extracellular space"/>
    <property type="evidence" value="ECO:0007669"/>
    <property type="project" value="TreeGrafter"/>
</dbReference>
<proteinExistence type="predicted"/>
<evidence type="ECO:0000313" key="1">
    <source>
        <dbReference type="EMBL" id="KAF5896882.1"/>
    </source>
</evidence>
<evidence type="ECO:0000313" key="2">
    <source>
        <dbReference type="Proteomes" id="UP000727407"/>
    </source>
</evidence>
<dbReference type="Pfam" id="PF03762">
    <property type="entry name" value="VOMI"/>
    <property type="match status" value="1"/>
</dbReference>